<comment type="caution">
    <text evidence="2">The sequence shown here is derived from an EMBL/GenBank/DDBJ whole genome shotgun (WGS) entry which is preliminary data.</text>
</comment>
<gene>
    <name evidence="3" type="ORF">JBS370_LOCUS8594</name>
    <name evidence="2" type="ORF">ZHD862_LOCUS5375</name>
</gene>
<feature type="compositionally biased region" description="Basic and acidic residues" evidence="1">
    <location>
        <begin position="16"/>
        <end position="29"/>
    </location>
</feature>
<reference evidence="2" key="1">
    <citation type="submission" date="2021-02" db="EMBL/GenBank/DDBJ databases">
        <authorList>
            <person name="Nowell W R."/>
        </authorList>
    </citation>
    <scope>NUCLEOTIDE SEQUENCE</scope>
</reference>
<evidence type="ECO:0000313" key="4">
    <source>
        <dbReference type="Proteomes" id="UP000663864"/>
    </source>
</evidence>
<proteinExistence type="predicted"/>
<organism evidence="2 4">
    <name type="scientific">Rotaria sordida</name>
    <dbReference type="NCBI Taxonomy" id="392033"/>
    <lineage>
        <taxon>Eukaryota</taxon>
        <taxon>Metazoa</taxon>
        <taxon>Spiralia</taxon>
        <taxon>Gnathifera</taxon>
        <taxon>Rotifera</taxon>
        <taxon>Eurotatoria</taxon>
        <taxon>Bdelloidea</taxon>
        <taxon>Philodinida</taxon>
        <taxon>Philodinidae</taxon>
        <taxon>Rotaria</taxon>
    </lineage>
</organism>
<dbReference type="Proteomes" id="UP000663864">
    <property type="component" value="Unassembled WGS sequence"/>
</dbReference>
<protein>
    <submittedName>
        <fullName evidence="2">Uncharacterized protein</fullName>
    </submittedName>
</protein>
<dbReference type="AlphaFoldDB" id="A0A813X2T2"/>
<evidence type="ECO:0000256" key="1">
    <source>
        <dbReference type="SAM" id="MobiDB-lite"/>
    </source>
</evidence>
<feature type="region of interest" description="Disordered" evidence="1">
    <location>
        <begin position="1"/>
        <end position="29"/>
    </location>
</feature>
<evidence type="ECO:0000313" key="2">
    <source>
        <dbReference type="EMBL" id="CAF0860859.1"/>
    </source>
</evidence>
<accession>A0A813X2T2</accession>
<dbReference type="EMBL" id="CAJOBD010000552">
    <property type="protein sequence ID" value="CAF3687062.1"/>
    <property type="molecule type" value="Genomic_DNA"/>
</dbReference>
<sequence>MSVLTTKPDSLQEQQIKSEHDHTPTIDKSTEMIRQRVEDRHWQLFEARLKKQSSEVNKENYTNPNDYRIIDRLKKVDQPQPPIEPHQRWEIFCNQITNKSNETNRLMSIFHHVWLKNWNTKRINEIEKRFMTDPTLNKNIFLNFISTNNNDQKIISSILHRTTSSDKVSTDKYKKYVI</sequence>
<evidence type="ECO:0000313" key="3">
    <source>
        <dbReference type="EMBL" id="CAF3687062.1"/>
    </source>
</evidence>
<feature type="compositionally biased region" description="Polar residues" evidence="1">
    <location>
        <begin position="1"/>
        <end position="15"/>
    </location>
</feature>
<name>A0A813X2T2_9BILA</name>
<dbReference type="EMBL" id="CAJNOT010000141">
    <property type="protein sequence ID" value="CAF0860859.1"/>
    <property type="molecule type" value="Genomic_DNA"/>
</dbReference>
<dbReference type="Proteomes" id="UP000663836">
    <property type="component" value="Unassembled WGS sequence"/>
</dbReference>